<name>A0A0C9X0A6_9AGAR</name>
<dbReference type="OrthoDB" id="10551317at2759"/>
<dbReference type="EMBL" id="KN839072">
    <property type="protein sequence ID" value="KIJ90986.1"/>
    <property type="molecule type" value="Genomic_DNA"/>
</dbReference>
<sequence>MGLQSDRIVPKQCNPYRVHTDSAAPAESSAPTGMWNFGTLGICFCDFYKAGCNSGYRGFKKKAESIGDPDRDIPIDL</sequence>
<proteinExistence type="predicted"/>
<evidence type="ECO:0000313" key="1">
    <source>
        <dbReference type="EMBL" id="KIJ90986.1"/>
    </source>
</evidence>
<reference evidence="2" key="2">
    <citation type="submission" date="2015-01" db="EMBL/GenBank/DDBJ databases">
        <title>Evolutionary Origins and Diversification of the Mycorrhizal Mutualists.</title>
        <authorList>
            <consortium name="DOE Joint Genome Institute"/>
            <consortium name="Mycorrhizal Genomics Consortium"/>
            <person name="Kohler A."/>
            <person name="Kuo A."/>
            <person name="Nagy L.G."/>
            <person name="Floudas D."/>
            <person name="Copeland A."/>
            <person name="Barry K.W."/>
            <person name="Cichocki N."/>
            <person name="Veneault-Fourrey C."/>
            <person name="LaButti K."/>
            <person name="Lindquist E.A."/>
            <person name="Lipzen A."/>
            <person name="Lundell T."/>
            <person name="Morin E."/>
            <person name="Murat C."/>
            <person name="Riley R."/>
            <person name="Ohm R."/>
            <person name="Sun H."/>
            <person name="Tunlid A."/>
            <person name="Henrissat B."/>
            <person name="Grigoriev I.V."/>
            <person name="Hibbett D.S."/>
            <person name="Martin F."/>
        </authorList>
    </citation>
    <scope>NUCLEOTIDE SEQUENCE [LARGE SCALE GENOMIC DNA]</scope>
    <source>
        <strain evidence="2">LaAM-08-1</strain>
    </source>
</reference>
<reference evidence="1 2" key="1">
    <citation type="submission" date="2014-04" db="EMBL/GenBank/DDBJ databases">
        <authorList>
            <consortium name="DOE Joint Genome Institute"/>
            <person name="Kuo A."/>
            <person name="Kohler A."/>
            <person name="Nagy L.G."/>
            <person name="Floudas D."/>
            <person name="Copeland A."/>
            <person name="Barry K.W."/>
            <person name="Cichocki N."/>
            <person name="Veneault-Fourrey C."/>
            <person name="LaButti K."/>
            <person name="Lindquist E.A."/>
            <person name="Lipzen A."/>
            <person name="Lundell T."/>
            <person name="Morin E."/>
            <person name="Murat C."/>
            <person name="Sun H."/>
            <person name="Tunlid A."/>
            <person name="Henrissat B."/>
            <person name="Grigoriev I.V."/>
            <person name="Hibbett D.S."/>
            <person name="Martin F."/>
            <person name="Nordberg H.P."/>
            <person name="Cantor M.N."/>
            <person name="Hua S.X."/>
        </authorList>
    </citation>
    <scope>NUCLEOTIDE SEQUENCE [LARGE SCALE GENOMIC DNA]</scope>
    <source>
        <strain evidence="1 2">LaAM-08-1</strain>
    </source>
</reference>
<evidence type="ECO:0000313" key="2">
    <source>
        <dbReference type="Proteomes" id="UP000054477"/>
    </source>
</evidence>
<gene>
    <name evidence="1" type="ORF">K443DRAFT_14777</name>
</gene>
<dbReference type="AlphaFoldDB" id="A0A0C9X0A6"/>
<organism evidence="1 2">
    <name type="scientific">Laccaria amethystina LaAM-08-1</name>
    <dbReference type="NCBI Taxonomy" id="1095629"/>
    <lineage>
        <taxon>Eukaryota</taxon>
        <taxon>Fungi</taxon>
        <taxon>Dikarya</taxon>
        <taxon>Basidiomycota</taxon>
        <taxon>Agaricomycotina</taxon>
        <taxon>Agaricomycetes</taxon>
        <taxon>Agaricomycetidae</taxon>
        <taxon>Agaricales</taxon>
        <taxon>Agaricineae</taxon>
        <taxon>Hydnangiaceae</taxon>
        <taxon>Laccaria</taxon>
    </lineage>
</organism>
<dbReference type="HOGENOM" id="CLU_2638448_0_0_1"/>
<accession>A0A0C9X0A6</accession>
<keyword evidence="2" id="KW-1185">Reference proteome</keyword>
<dbReference type="Proteomes" id="UP000054477">
    <property type="component" value="Unassembled WGS sequence"/>
</dbReference>
<protein>
    <submittedName>
        <fullName evidence="1">Uncharacterized protein</fullName>
    </submittedName>
</protein>